<proteinExistence type="predicted"/>
<dbReference type="AlphaFoldDB" id="A0A6L2K9E8"/>
<accession>A0A6L2K9E8</accession>
<gene>
    <name evidence="3" type="ORF">Tci_016482</name>
</gene>
<evidence type="ECO:0000256" key="1">
    <source>
        <dbReference type="ARBA" id="ARBA00004123"/>
    </source>
</evidence>
<reference evidence="3" key="1">
    <citation type="journal article" date="2019" name="Sci. Rep.">
        <title>Draft genome of Tanacetum cinerariifolium, the natural source of mosquito coil.</title>
        <authorList>
            <person name="Yamashiro T."/>
            <person name="Shiraishi A."/>
            <person name="Satake H."/>
            <person name="Nakayama K."/>
        </authorList>
    </citation>
    <scope>NUCLEOTIDE SEQUENCE</scope>
</reference>
<dbReference type="EMBL" id="BKCJ010001855">
    <property type="protein sequence ID" value="GEU44504.1"/>
    <property type="molecule type" value="Genomic_DNA"/>
</dbReference>
<evidence type="ECO:0000256" key="2">
    <source>
        <dbReference type="SAM" id="MobiDB-lite"/>
    </source>
</evidence>
<dbReference type="PANTHER" id="PTHR12221">
    <property type="entry name" value="PESCADILLO - RELATED"/>
    <property type="match status" value="1"/>
</dbReference>
<protein>
    <submittedName>
        <fullName evidence="3">Pescadillo homolog</fullName>
    </submittedName>
</protein>
<feature type="compositionally biased region" description="Acidic residues" evidence="2">
    <location>
        <begin position="1"/>
        <end position="17"/>
    </location>
</feature>
<dbReference type="GO" id="GO:0070545">
    <property type="term" value="C:PeBoW complex"/>
    <property type="evidence" value="ECO:0007669"/>
    <property type="project" value="TreeGrafter"/>
</dbReference>
<dbReference type="GO" id="GO:0003723">
    <property type="term" value="F:RNA binding"/>
    <property type="evidence" value="ECO:0007669"/>
    <property type="project" value="TreeGrafter"/>
</dbReference>
<feature type="region of interest" description="Disordered" evidence="2">
    <location>
        <begin position="1"/>
        <end position="26"/>
    </location>
</feature>
<comment type="subcellular location">
    <subcellularLocation>
        <location evidence="1">Nucleus</location>
    </subcellularLocation>
</comment>
<dbReference type="PANTHER" id="PTHR12221:SF6">
    <property type="entry name" value="PESCADILLO HOMOLOG"/>
    <property type="match status" value="1"/>
</dbReference>
<comment type="caution">
    <text evidence="3">The sequence shown here is derived from an EMBL/GenBank/DDBJ whole genome shotgun (WGS) entry which is preliminary data.</text>
</comment>
<dbReference type="GO" id="GO:0000463">
    <property type="term" value="P:maturation of LSU-rRNA from tricistronic rRNA transcript (SSU-rRNA, 5.8S rRNA, LSU-rRNA)"/>
    <property type="evidence" value="ECO:0007669"/>
    <property type="project" value="TreeGrafter"/>
</dbReference>
<sequence>MSLKDAEEESTESDSNDDEIRHMPISMVESSRIKKVKKFDFVTEDEKYFHLIEEKINQQKEIEEEAKAKAARREGEIKKEELIDLLGPEVVNKPLSEHDLLDRLNDLENKKRKQVDDIDDFFRDNERLTSSVQYEDHSAGIVLNEPVLEVKIKCFTSRGFTGREKDMLFVKKNKADLLEKERDIESKEPSLPTNAKQIEKLLYLSNKLNRITEAEALVKSKEEFGSIGQDLCVEAKGKRLRLTVTWLTPLALQQVIPQDVDYKIMLTFLVFYETLLGLPISNFELINLKYPHILDPRLKALAADLYALTRYVGAKDWTNGTNDEESKLRLAQLQDQVPSSEPGALMNLVVNATFVSKNDEETRVCKTVFQNKPFFLGREGPGKSLLSVITSFGDVVSWLGDRAPFEESNQDMTLIIRLLIGRLKVTSLFPKTIYCCNGCLTA</sequence>
<evidence type="ECO:0000313" key="3">
    <source>
        <dbReference type="EMBL" id="GEU44504.1"/>
    </source>
</evidence>
<organism evidence="3">
    <name type="scientific">Tanacetum cinerariifolium</name>
    <name type="common">Dalmatian daisy</name>
    <name type="synonym">Chrysanthemum cinerariifolium</name>
    <dbReference type="NCBI Taxonomy" id="118510"/>
    <lineage>
        <taxon>Eukaryota</taxon>
        <taxon>Viridiplantae</taxon>
        <taxon>Streptophyta</taxon>
        <taxon>Embryophyta</taxon>
        <taxon>Tracheophyta</taxon>
        <taxon>Spermatophyta</taxon>
        <taxon>Magnoliopsida</taxon>
        <taxon>eudicotyledons</taxon>
        <taxon>Gunneridae</taxon>
        <taxon>Pentapetalae</taxon>
        <taxon>asterids</taxon>
        <taxon>campanulids</taxon>
        <taxon>Asterales</taxon>
        <taxon>Asteraceae</taxon>
        <taxon>Asteroideae</taxon>
        <taxon>Anthemideae</taxon>
        <taxon>Anthemidinae</taxon>
        <taxon>Tanacetum</taxon>
    </lineage>
</organism>
<dbReference type="InterPro" id="IPR010613">
    <property type="entry name" value="PES"/>
</dbReference>
<name>A0A6L2K9E8_TANCI</name>
<dbReference type="Pfam" id="PF06732">
    <property type="entry name" value="Pescadillo_N"/>
    <property type="match status" value="1"/>
</dbReference>